<dbReference type="InterPro" id="IPR014717">
    <property type="entry name" value="Transl_elong_EF1B/ribsomal_bS6"/>
</dbReference>
<gene>
    <name evidence="3" type="ORF">JM946_04865</name>
</gene>
<comment type="caution">
    <text evidence="3">The sequence shown here is derived from an EMBL/GenBank/DDBJ whole genome shotgun (WGS) entry which is preliminary data.</text>
</comment>
<dbReference type="Proteomes" id="UP000661077">
    <property type="component" value="Unassembled WGS sequence"/>
</dbReference>
<sequence>MADRSGAADPGNQGQDRHRLAVHAEHDAGESAAGRGQDRREDERPARSQTGRQKGRQDGRCPVSSFVEQLRDLDPNDPSRWPVAFRLGAIVLIFVLAAGLMSYFMAWKPKKPELDAARDQEVKLLQTLSEKAKKAANLDAYKAQLAEMEQSFGAMLRKLPNKTEVPNLLTDISQQGAGAGLDQKLFQPEAQINKDFYAELPIKMKLTGSYHAIGAFVSGIAALPRIVTLHDVEIQPAAKDAGNDQLQLSVTAKTYRYLDAEEQASQQPQQAGKGRGKTPRKPPNSR</sequence>
<accession>A0ABS1WSX6</accession>
<protein>
    <submittedName>
        <fullName evidence="3">Type 4a pilus biogenesis protein PilO</fullName>
    </submittedName>
</protein>
<organism evidence="3 4">
    <name type="scientific">Steroidobacter gossypii</name>
    <dbReference type="NCBI Taxonomy" id="2805490"/>
    <lineage>
        <taxon>Bacteria</taxon>
        <taxon>Pseudomonadati</taxon>
        <taxon>Pseudomonadota</taxon>
        <taxon>Gammaproteobacteria</taxon>
        <taxon>Steroidobacterales</taxon>
        <taxon>Steroidobacteraceae</taxon>
        <taxon>Steroidobacter</taxon>
    </lineage>
</organism>
<evidence type="ECO:0000313" key="4">
    <source>
        <dbReference type="Proteomes" id="UP000661077"/>
    </source>
</evidence>
<proteinExistence type="predicted"/>
<evidence type="ECO:0000256" key="2">
    <source>
        <dbReference type="SAM" id="Phobius"/>
    </source>
</evidence>
<dbReference type="Pfam" id="PF04350">
    <property type="entry name" value="PilO"/>
    <property type="match status" value="1"/>
</dbReference>
<dbReference type="InterPro" id="IPR007445">
    <property type="entry name" value="PilO"/>
</dbReference>
<evidence type="ECO:0000313" key="3">
    <source>
        <dbReference type="EMBL" id="MBM0104061.1"/>
    </source>
</evidence>
<reference evidence="3 4" key="1">
    <citation type="journal article" date="2021" name="Int. J. Syst. Evol. Microbiol.">
        <title>Steroidobacter gossypii sp. nov., isolated from soil of cotton cropping field.</title>
        <authorList>
            <person name="Huang R."/>
            <person name="Yang S."/>
            <person name="Zhen C."/>
            <person name="Liu W."/>
        </authorList>
    </citation>
    <scope>NUCLEOTIDE SEQUENCE [LARGE SCALE GENOMIC DNA]</scope>
    <source>
        <strain evidence="3 4">S1-65</strain>
    </source>
</reference>
<dbReference type="Gene3D" id="1.10.287.540">
    <property type="entry name" value="Helix hairpin bin"/>
    <property type="match status" value="1"/>
</dbReference>
<feature type="compositionally biased region" description="Basic and acidic residues" evidence="1">
    <location>
        <begin position="15"/>
        <end position="29"/>
    </location>
</feature>
<dbReference type="Gene3D" id="3.30.70.60">
    <property type="match status" value="1"/>
</dbReference>
<dbReference type="PANTHER" id="PTHR39555:SF1">
    <property type="entry name" value="TYPE IV PILUS INNER MEMBRANE COMPONENT PILO"/>
    <property type="match status" value="1"/>
</dbReference>
<feature type="region of interest" description="Disordered" evidence="1">
    <location>
        <begin position="1"/>
        <end position="62"/>
    </location>
</feature>
<dbReference type="EMBL" id="JAEVLS010000001">
    <property type="protein sequence ID" value="MBM0104061.1"/>
    <property type="molecule type" value="Genomic_DNA"/>
</dbReference>
<keyword evidence="2" id="KW-1133">Transmembrane helix</keyword>
<keyword evidence="2" id="KW-0472">Membrane</keyword>
<evidence type="ECO:0000256" key="1">
    <source>
        <dbReference type="SAM" id="MobiDB-lite"/>
    </source>
</evidence>
<keyword evidence="2" id="KW-0812">Transmembrane</keyword>
<feature type="region of interest" description="Disordered" evidence="1">
    <location>
        <begin position="259"/>
        <end position="286"/>
    </location>
</feature>
<dbReference type="PANTHER" id="PTHR39555">
    <property type="entry name" value="FIMBRIAL ASSEMBLY PROTEIN PILO-LIKE PROTEIN-RELATED"/>
    <property type="match status" value="1"/>
</dbReference>
<keyword evidence="4" id="KW-1185">Reference proteome</keyword>
<feature type="transmembrane region" description="Helical" evidence="2">
    <location>
        <begin position="83"/>
        <end position="104"/>
    </location>
</feature>
<feature type="compositionally biased region" description="Basic and acidic residues" evidence="1">
    <location>
        <begin position="36"/>
        <end position="46"/>
    </location>
</feature>
<name>A0ABS1WSX6_9GAMM</name>